<dbReference type="Gene3D" id="1.10.510.10">
    <property type="entry name" value="Transferase(Phosphotransferase) domain 1"/>
    <property type="match status" value="1"/>
</dbReference>
<accession>A0AAE0KZM8</accession>
<dbReference type="InterPro" id="IPR011009">
    <property type="entry name" value="Kinase-like_dom_sf"/>
</dbReference>
<evidence type="ECO:0000259" key="3">
    <source>
        <dbReference type="PROSITE" id="PS50011"/>
    </source>
</evidence>
<evidence type="ECO:0000313" key="4">
    <source>
        <dbReference type="EMBL" id="KAK3266345.1"/>
    </source>
</evidence>
<dbReference type="PANTHER" id="PTHR24346">
    <property type="entry name" value="MAP/MICROTUBULE AFFINITY-REGULATING KINASE"/>
    <property type="match status" value="1"/>
</dbReference>
<dbReference type="PROSITE" id="PS00108">
    <property type="entry name" value="PROTEIN_KINASE_ST"/>
    <property type="match status" value="1"/>
</dbReference>
<dbReference type="Proteomes" id="UP001190700">
    <property type="component" value="Unassembled WGS sequence"/>
</dbReference>
<keyword evidence="1" id="KW-0547">Nucleotide-binding</keyword>
<dbReference type="GO" id="GO:0005524">
    <property type="term" value="F:ATP binding"/>
    <property type="evidence" value="ECO:0007669"/>
    <property type="project" value="UniProtKB-KW"/>
</dbReference>
<sequence>MNHYSLEHDNIIRFKELIVTHNSLAIVMEYARSEDLFSYVTKSYEKKLDEGLSRSLFKQLICGIDYMHNMGICHRDLKLENTLLSGNPLQIKICDFGYSKNAHFHSNPHSKVGTFAYIAPEILCTGAAYDAKAVDVWSLGAMLHVMLAGIFPFCDLMDPNNDQKQKKRVTDFWHGRCSYQPPQHLSEDCVDLLQKMLHASPTQRISLDQVKMHPWLSATGNSSISVLPSAPLFSKQPKEELEERLGQVTGHGIGLQHLDFVATTQPNSIDLGIASSFDSDGIGIEVGHSQEMQYMMSN</sequence>
<keyword evidence="5" id="KW-1185">Reference proteome</keyword>
<organism evidence="4 5">
    <name type="scientific">Cymbomonas tetramitiformis</name>
    <dbReference type="NCBI Taxonomy" id="36881"/>
    <lineage>
        <taxon>Eukaryota</taxon>
        <taxon>Viridiplantae</taxon>
        <taxon>Chlorophyta</taxon>
        <taxon>Pyramimonadophyceae</taxon>
        <taxon>Pyramimonadales</taxon>
        <taxon>Pyramimonadaceae</taxon>
        <taxon>Cymbomonas</taxon>
    </lineage>
</organism>
<proteinExistence type="predicted"/>
<dbReference type="Pfam" id="PF00069">
    <property type="entry name" value="Pkinase"/>
    <property type="match status" value="1"/>
</dbReference>
<dbReference type="AlphaFoldDB" id="A0AAE0KZM8"/>
<dbReference type="GO" id="GO:0005737">
    <property type="term" value="C:cytoplasm"/>
    <property type="evidence" value="ECO:0007669"/>
    <property type="project" value="TreeGrafter"/>
</dbReference>
<keyword evidence="2" id="KW-0067">ATP-binding</keyword>
<evidence type="ECO:0000313" key="5">
    <source>
        <dbReference type="Proteomes" id="UP001190700"/>
    </source>
</evidence>
<reference evidence="4 5" key="1">
    <citation type="journal article" date="2015" name="Genome Biol. Evol.">
        <title>Comparative Genomics of a Bacterivorous Green Alga Reveals Evolutionary Causalities and Consequences of Phago-Mixotrophic Mode of Nutrition.</title>
        <authorList>
            <person name="Burns J.A."/>
            <person name="Paasch A."/>
            <person name="Narechania A."/>
            <person name="Kim E."/>
        </authorList>
    </citation>
    <scope>NUCLEOTIDE SEQUENCE [LARGE SCALE GENOMIC DNA]</scope>
    <source>
        <strain evidence="4 5">PLY_AMNH</strain>
    </source>
</reference>
<protein>
    <recommendedName>
        <fullName evidence="3">Protein kinase domain-containing protein</fullName>
    </recommendedName>
</protein>
<evidence type="ECO:0000256" key="2">
    <source>
        <dbReference type="ARBA" id="ARBA00022840"/>
    </source>
</evidence>
<dbReference type="SUPFAM" id="SSF56112">
    <property type="entry name" value="Protein kinase-like (PK-like)"/>
    <property type="match status" value="1"/>
</dbReference>
<feature type="domain" description="Protein kinase" evidence="3">
    <location>
        <begin position="1"/>
        <end position="216"/>
    </location>
</feature>
<dbReference type="InterPro" id="IPR008271">
    <property type="entry name" value="Ser/Thr_kinase_AS"/>
</dbReference>
<dbReference type="GO" id="GO:0035556">
    <property type="term" value="P:intracellular signal transduction"/>
    <property type="evidence" value="ECO:0007669"/>
    <property type="project" value="TreeGrafter"/>
</dbReference>
<name>A0AAE0KZM8_9CHLO</name>
<dbReference type="PANTHER" id="PTHR24346:SF92">
    <property type="entry name" value="SNF1-RELATED PROTEIN KINASE 2.6"/>
    <property type="match status" value="1"/>
</dbReference>
<dbReference type="SMART" id="SM00220">
    <property type="entry name" value="S_TKc"/>
    <property type="match status" value="1"/>
</dbReference>
<dbReference type="PROSITE" id="PS50011">
    <property type="entry name" value="PROTEIN_KINASE_DOM"/>
    <property type="match status" value="1"/>
</dbReference>
<comment type="caution">
    <text evidence="4">The sequence shown here is derived from an EMBL/GenBank/DDBJ whole genome shotgun (WGS) entry which is preliminary data.</text>
</comment>
<evidence type="ECO:0000256" key="1">
    <source>
        <dbReference type="ARBA" id="ARBA00022741"/>
    </source>
</evidence>
<dbReference type="EMBL" id="LGRX02013175">
    <property type="protein sequence ID" value="KAK3266345.1"/>
    <property type="molecule type" value="Genomic_DNA"/>
</dbReference>
<dbReference type="InterPro" id="IPR000719">
    <property type="entry name" value="Prot_kinase_dom"/>
</dbReference>
<dbReference type="FunFam" id="1.10.510.10:FF:000571">
    <property type="entry name" value="Maternal embryonic leucine zipper kinase"/>
    <property type="match status" value="1"/>
</dbReference>
<dbReference type="GO" id="GO:0004674">
    <property type="term" value="F:protein serine/threonine kinase activity"/>
    <property type="evidence" value="ECO:0007669"/>
    <property type="project" value="TreeGrafter"/>
</dbReference>
<gene>
    <name evidence="4" type="ORF">CYMTET_25025</name>
</gene>